<dbReference type="EMBL" id="BK059093">
    <property type="protein sequence ID" value="DAE29233.1"/>
    <property type="molecule type" value="Genomic_DNA"/>
</dbReference>
<protein>
    <submittedName>
        <fullName evidence="1">Uncharacterized protein</fullName>
    </submittedName>
</protein>
<sequence>MMANLVRLSVKLCRTSSECYFNHVAYSTKLIRYVLTRSFCNIF</sequence>
<proteinExistence type="predicted"/>
<evidence type="ECO:0000313" key="1">
    <source>
        <dbReference type="EMBL" id="DAE29233.1"/>
    </source>
</evidence>
<name>A0A8S5RDT0_9VIRU</name>
<accession>A0A8S5RDT0</accession>
<organism evidence="1">
    <name type="scientific">virus sp. ctx9V1</name>
    <dbReference type="NCBI Taxonomy" id="2828001"/>
    <lineage>
        <taxon>Viruses</taxon>
    </lineage>
</organism>
<reference evidence="1" key="1">
    <citation type="journal article" date="2021" name="Proc. Natl. Acad. Sci. U.S.A.">
        <title>A Catalog of Tens of Thousands of Viruses from Human Metagenomes Reveals Hidden Associations with Chronic Diseases.</title>
        <authorList>
            <person name="Tisza M.J."/>
            <person name="Buck C.B."/>
        </authorList>
    </citation>
    <scope>NUCLEOTIDE SEQUENCE</scope>
    <source>
        <strain evidence="1">Ctx9V1</strain>
    </source>
</reference>